<accession>A0A1B0BUF8</accession>
<dbReference type="VEuPathDB" id="VectorBase:GPPI040875"/>
<organism evidence="1 2">
    <name type="scientific">Glossina palpalis gambiensis</name>
    <dbReference type="NCBI Taxonomy" id="67801"/>
    <lineage>
        <taxon>Eukaryota</taxon>
        <taxon>Metazoa</taxon>
        <taxon>Ecdysozoa</taxon>
        <taxon>Arthropoda</taxon>
        <taxon>Hexapoda</taxon>
        <taxon>Insecta</taxon>
        <taxon>Pterygota</taxon>
        <taxon>Neoptera</taxon>
        <taxon>Endopterygota</taxon>
        <taxon>Diptera</taxon>
        <taxon>Brachycera</taxon>
        <taxon>Muscomorpha</taxon>
        <taxon>Hippoboscoidea</taxon>
        <taxon>Glossinidae</taxon>
        <taxon>Glossina</taxon>
    </lineage>
</organism>
<name>A0A1B0BUF8_9MUSC</name>
<evidence type="ECO:0000313" key="2">
    <source>
        <dbReference type="Proteomes" id="UP000092460"/>
    </source>
</evidence>
<reference evidence="1" key="2">
    <citation type="submission" date="2020-05" db="UniProtKB">
        <authorList>
            <consortium name="EnsemblMetazoa"/>
        </authorList>
    </citation>
    <scope>IDENTIFICATION</scope>
    <source>
        <strain evidence="1">IAEA</strain>
    </source>
</reference>
<proteinExistence type="predicted"/>
<dbReference type="AlphaFoldDB" id="A0A1B0BUF8"/>
<dbReference type="EnsemblMetazoa" id="GPPI040875-RA">
    <property type="protein sequence ID" value="GPPI040875-PA"/>
    <property type="gene ID" value="GPPI040875"/>
</dbReference>
<keyword evidence="2" id="KW-1185">Reference proteome</keyword>
<evidence type="ECO:0000313" key="1">
    <source>
        <dbReference type="EnsemblMetazoa" id="GPPI040875-PA"/>
    </source>
</evidence>
<dbReference type="Proteomes" id="UP000092460">
    <property type="component" value="Unassembled WGS sequence"/>
</dbReference>
<sequence>MAIELLYLEPQDYVTRGKFSQDQLKNGAFNYNNWKKTARAAKAANNRGFNEESLIIGHRYNSTSCTLSHLESIDYGYIWI</sequence>
<protein>
    <submittedName>
        <fullName evidence="1">Uncharacterized protein</fullName>
    </submittedName>
</protein>
<dbReference type="EMBL" id="JXJN01020667">
    <property type="status" value="NOT_ANNOTATED_CDS"/>
    <property type="molecule type" value="Genomic_DNA"/>
</dbReference>
<reference evidence="2" key="1">
    <citation type="submission" date="2015-01" db="EMBL/GenBank/DDBJ databases">
        <authorList>
            <person name="Aksoy S."/>
            <person name="Warren W."/>
            <person name="Wilson R.K."/>
        </authorList>
    </citation>
    <scope>NUCLEOTIDE SEQUENCE [LARGE SCALE GENOMIC DNA]</scope>
    <source>
        <strain evidence="2">IAEA</strain>
    </source>
</reference>